<dbReference type="Proteomes" id="UP000184310">
    <property type="component" value="Unassembled WGS sequence"/>
</dbReference>
<organism evidence="5 6">
    <name type="scientific">Clostridium cavendishii DSM 21758</name>
    <dbReference type="NCBI Taxonomy" id="1121302"/>
    <lineage>
        <taxon>Bacteria</taxon>
        <taxon>Bacillati</taxon>
        <taxon>Bacillota</taxon>
        <taxon>Clostridia</taxon>
        <taxon>Eubacteriales</taxon>
        <taxon>Clostridiaceae</taxon>
        <taxon>Clostridium</taxon>
    </lineage>
</organism>
<keyword evidence="2 5" id="KW-0238">DNA-binding</keyword>
<dbReference type="STRING" id="1121302.SAMN02745163_00319"/>
<evidence type="ECO:0000313" key="5">
    <source>
        <dbReference type="EMBL" id="SHI46598.1"/>
    </source>
</evidence>
<name>A0A1M6BDG4_9CLOT</name>
<sequence>MKSKRGYLYKDFKLFHLKDNKKESFELHYHEFNKIIVFLSGKVNYLIEGKSYNLKPGDILFINNYEVHRPIIDSSEEYERIIFWVNSDFLIKNNSNDFNLLKCFEFAAKNKINLLRLENDDKKYINELIRELELEVDSKVIGSSILSSALFIKLMVNLNRFFLNYDLSKEKADISFNEIIQNILFYINNNLKEDLSIDSISNKFFISKYYLMHKFKNETGYTLHSYINQKRMILACEYIKQGKNIHDVSEMCGFNDYSTFIRVFKKFYKLSPKEYKKDKF</sequence>
<dbReference type="PANTHER" id="PTHR43280">
    <property type="entry name" value="ARAC-FAMILY TRANSCRIPTIONAL REGULATOR"/>
    <property type="match status" value="1"/>
</dbReference>
<dbReference type="InterPro" id="IPR037923">
    <property type="entry name" value="HTH-like"/>
</dbReference>
<dbReference type="InterPro" id="IPR020449">
    <property type="entry name" value="Tscrpt_reg_AraC-type_HTH"/>
</dbReference>
<dbReference type="GO" id="GO:0003700">
    <property type="term" value="F:DNA-binding transcription factor activity"/>
    <property type="evidence" value="ECO:0007669"/>
    <property type="project" value="InterPro"/>
</dbReference>
<evidence type="ECO:0000256" key="1">
    <source>
        <dbReference type="ARBA" id="ARBA00023015"/>
    </source>
</evidence>
<dbReference type="PRINTS" id="PR00032">
    <property type="entry name" value="HTHARAC"/>
</dbReference>
<dbReference type="InterPro" id="IPR003313">
    <property type="entry name" value="AraC-bd"/>
</dbReference>
<dbReference type="Gene3D" id="1.10.10.60">
    <property type="entry name" value="Homeodomain-like"/>
    <property type="match status" value="2"/>
</dbReference>
<dbReference type="PROSITE" id="PS00041">
    <property type="entry name" value="HTH_ARAC_FAMILY_1"/>
    <property type="match status" value="1"/>
</dbReference>
<dbReference type="AlphaFoldDB" id="A0A1M6BDG4"/>
<proteinExistence type="predicted"/>
<dbReference type="InterPro" id="IPR018062">
    <property type="entry name" value="HTH_AraC-typ_CS"/>
</dbReference>
<dbReference type="InterPro" id="IPR009057">
    <property type="entry name" value="Homeodomain-like_sf"/>
</dbReference>
<dbReference type="EMBL" id="FQZB01000003">
    <property type="protein sequence ID" value="SHI46598.1"/>
    <property type="molecule type" value="Genomic_DNA"/>
</dbReference>
<dbReference type="PROSITE" id="PS01124">
    <property type="entry name" value="HTH_ARAC_FAMILY_2"/>
    <property type="match status" value="1"/>
</dbReference>
<reference evidence="5 6" key="1">
    <citation type="submission" date="2016-11" db="EMBL/GenBank/DDBJ databases">
        <authorList>
            <person name="Jaros S."/>
            <person name="Januszkiewicz K."/>
            <person name="Wedrychowicz H."/>
        </authorList>
    </citation>
    <scope>NUCLEOTIDE SEQUENCE [LARGE SCALE GENOMIC DNA]</scope>
    <source>
        <strain evidence="5 6">DSM 21758</strain>
    </source>
</reference>
<dbReference type="Pfam" id="PF12833">
    <property type="entry name" value="HTH_18"/>
    <property type="match status" value="1"/>
</dbReference>
<dbReference type="OrthoDB" id="9774814at2"/>
<keyword evidence="3" id="KW-0804">Transcription</keyword>
<dbReference type="RefSeq" id="WP_072984602.1">
    <property type="nucleotide sequence ID" value="NZ_FQZB01000003.1"/>
</dbReference>
<keyword evidence="1" id="KW-0805">Transcription regulation</keyword>
<gene>
    <name evidence="5" type="ORF">SAMN02745163_00319</name>
</gene>
<dbReference type="InterPro" id="IPR014710">
    <property type="entry name" value="RmlC-like_jellyroll"/>
</dbReference>
<keyword evidence="6" id="KW-1185">Reference proteome</keyword>
<evidence type="ECO:0000256" key="3">
    <source>
        <dbReference type="ARBA" id="ARBA00023163"/>
    </source>
</evidence>
<dbReference type="SUPFAM" id="SSF51215">
    <property type="entry name" value="Regulatory protein AraC"/>
    <property type="match status" value="1"/>
</dbReference>
<evidence type="ECO:0000259" key="4">
    <source>
        <dbReference type="PROSITE" id="PS01124"/>
    </source>
</evidence>
<dbReference type="PANTHER" id="PTHR43280:SF34">
    <property type="entry name" value="ARAC-FAMILY TRANSCRIPTIONAL REGULATOR"/>
    <property type="match status" value="1"/>
</dbReference>
<dbReference type="Pfam" id="PF02311">
    <property type="entry name" value="AraC_binding"/>
    <property type="match status" value="1"/>
</dbReference>
<dbReference type="GO" id="GO:0043565">
    <property type="term" value="F:sequence-specific DNA binding"/>
    <property type="evidence" value="ECO:0007669"/>
    <property type="project" value="InterPro"/>
</dbReference>
<dbReference type="Gene3D" id="2.60.120.10">
    <property type="entry name" value="Jelly Rolls"/>
    <property type="match status" value="1"/>
</dbReference>
<evidence type="ECO:0000313" key="6">
    <source>
        <dbReference type="Proteomes" id="UP000184310"/>
    </source>
</evidence>
<accession>A0A1M6BDG4</accession>
<dbReference type="SUPFAM" id="SSF46689">
    <property type="entry name" value="Homeodomain-like"/>
    <property type="match status" value="2"/>
</dbReference>
<feature type="domain" description="HTH araC/xylS-type" evidence="4">
    <location>
        <begin position="181"/>
        <end position="278"/>
    </location>
</feature>
<dbReference type="InterPro" id="IPR018060">
    <property type="entry name" value="HTH_AraC"/>
</dbReference>
<dbReference type="SMART" id="SM00342">
    <property type="entry name" value="HTH_ARAC"/>
    <property type="match status" value="1"/>
</dbReference>
<protein>
    <submittedName>
        <fullName evidence="5">AraC-type DNA-binding protein</fullName>
    </submittedName>
</protein>
<evidence type="ECO:0000256" key="2">
    <source>
        <dbReference type="ARBA" id="ARBA00023125"/>
    </source>
</evidence>